<dbReference type="PANTHER" id="PTHR31793:SF24">
    <property type="entry name" value="LONG-CHAIN ACYL-COA THIOESTERASE FADM"/>
    <property type="match status" value="1"/>
</dbReference>
<evidence type="ECO:0000313" key="3">
    <source>
        <dbReference type="Proteomes" id="UP000030145"/>
    </source>
</evidence>
<protein>
    <recommendedName>
        <fullName evidence="4">Thioesterase</fullName>
    </recommendedName>
</protein>
<dbReference type="AlphaFoldDB" id="A0A0A2DKH7"/>
<dbReference type="Pfam" id="PF13279">
    <property type="entry name" value="4HBT_2"/>
    <property type="match status" value="1"/>
</dbReference>
<organism evidence="2 3">
    <name type="scientific">Corynebacterium auriscanis</name>
    <dbReference type="NCBI Taxonomy" id="99807"/>
    <lineage>
        <taxon>Bacteria</taxon>
        <taxon>Bacillati</taxon>
        <taxon>Actinomycetota</taxon>
        <taxon>Actinomycetes</taxon>
        <taxon>Mycobacteriales</taxon>
        <taxon>Corynebacteriaceae</taxon>
        <taxon>Corynebacterium</taxon>
    </lineage>
</organism>
<evidence type="ECO:0000256" key="1">
    <source>
        <dbReference type="SAM" id="MobiDB-lite"/>
    </source>
</evidence>
<dbReference type="RefSeq" id="WP_035115615.1">
    <property type="nucleotide sequence ID" value="NZ_CP047046.1"/>
</dbReference>
<dbReference type="EMBL" id="JRVJ01000019">
    <property type="protein sequence ID" value="KGM18277.1"/>
    <property type="molecule type" value="Genomic_DNA"/>
</dbReference>
<evidence type="ECO:0000313" key="2">
    <source>
        <dbReference type="EMBL" id="KGM18277.1"/>
    </source>
</evidence>
<dbReference type="Gene3D" id="3.10.129.10">
    <property type="entry name" value="Hotdog Thioesterase"/>
    <property type="match status" value="1"/>
</dbReference>
<keyword evidence="3" id="KW-1185">Reference proteome</keyword>
<dbReference type="InterPro" id="IPR029069">
    <property type="entry name" value="HotDog_dom_sf"/>
</dbReference>
<dbReference type="Proteomes" id="UP000030145">
    <property type="component" value="Unassembled WGS sequence"/>
</dbReference>
<dbReference type="GO" id="GO:0047617">
    <property type="term" value="F:fatty acyl-CoA hydrolase activity"/>
    <property type="evidence" value="ECO:0007669"/>
    <property type="project" value="TreeGrafter"/>
</dbReference>
<dbReference type="PANTHER" id="PTHR31793">
    <property type="entry name" value="4-HYDROXYBENZOYL-COA THIOESTERASE FAMILY MEMBER"/>
    <property type="match status" value="1"/>
</dbReference>
<feature type="region of interest" description="Disordered" evidence="1">
    <location>
        <begin position="146"/>
        <end position="174"/>
    </location>
</feature>
<dbReference type="GeneID" id="300552365"/>
<dbReference type="InterPro" id="IPR050563">
    <property type="entry name" value="4-hydroxybenzoyl-CoA_TE"/>
</dbReference>
<gene>
    <name evidence="2" type="ORF">MA47_09380</name>
</gene>
<proteinExistence type="predicted"/>
<feature type="compositionally biased region" description="Basic and acidic residues" evidence="1">
    <location>
        <begin position="157"/>
        <end position="168"/>
    </location>
</feature>
<name>A0A0A2DKH7_9CORY</name>
<accession>A0A0A2DKH7</accession>
<comment type="caution">
    <text evidence="2">The sequence shown here is derived from an EMBL/GenBank/DDBJ whole genome shotgun (WGS) entry which is preliminary data.</text>
</comment>
<dbReference type="CDD" id="cd00586">
    <property type="entry name" value="4HBT"/>
    <property type="match status" value="1"/>
</dbReference>
<sequence>MPFILNKKTDTRWHTCHRELRWTDFDQYQHVNNAKYLEFAQDARMVFLKDVLLEMDIAVPPFFVRHTTIDYPRPLSPGESEVAVSSFFTSLGTRSCVMRQQIKDSLGRVASTIDTVMVGIDVMTGKSREWSEQDLKNMGLFLIPVSDDEESNSSETSARERNRTRPVEKANNAS</sequence>
<evidence type="ECO:0008006" key="4">
    <source>
        <dbReference type="Google" id="ProtNLM"/>
    </source>
</evidence>
<reference evidence="2 3" key="1">
    <citation type="submission" date="2014-10" db="EMBL/GenBank/DDBJ databases">
        <title>Whole Genome sequence of Corynebacterium auriscanis strain CIP 106629.</title>
        <authorList>
            <person name="Hassan S.S."/>
            <person name="Jamal S.B."/>
            <person name="Tiwari S."/>
            <person name="Oliveira L.D.C."/>
            <person name="Souza F."/>
            <person name="Mariano D.C."/>
            <person name="Almeida S."/>
            <person name="Dorella F."/>
            <person name="Pereira F."/>
            <person name="Carvalho A."/>
            <person name="Leal C.A."/>
            <person name="Soares S.D.C."/>
            <person name="Figueiredo H.C."/>
            <person name="Silva A."/>
            <person name="Azevedo V.A."/>
        </authorList>
    </citation>
    <scope>NUCLEOTIDE SEQUENCE [LARGE SCALE GENOMIC DNA]</scope>
    <source>
        <strain evidence="2 3">CIP 106629</strain>
    </source>
</reference>
<dbReference type="SUPFAM" id="SSF54637">
    <property type="entry name" value="Thioesterase/thiol ester dehydrase-isomerase"/>
    <property type="match status" value="1"/>
</dbReference>